<dbReference type="Proteomes" id="UP001221757">
    <property type="component" value="Unassembled WGS sequence"/>
</dbReference>
<evidence type="ECO:0000256" key="2">
    <source>
        <dbReference type="SAM" id="Phobius"/>
    </source>
</evidence>
<feature type="compositionally biased region" description="Low complexity" evidence="1">
    <location>
        <begin position="168"/>
        <end position="195"/>
    </location>
</feature>
<keyword evidence="5" id="KW-1185">Reference proteome</keyword>
<dbReference type="EMBL" id="JARKIE010000380">
    <property type="protein sequence ID" value="KAJ7648462.1"/>
    <property type="molecule type" value="Genomic_DNA"/>
</dbReference>
<dbReference type="PANTHER" id="PTHR34883:SF15">
    <property type="entry name" value="EXTRACELLULAR SERINE-RICH PROTEIN"/>
    <property type="match status" value="1"/>
</dbReference>
<protein>
    <recommendedName>
        <fullName evidence="6">Extracellular serine-rich protein</fullName>
    </recommendedName>
</protein>
<keyword evidence="2" id="KW-0812">Transmembrane</keyword>
<feature type="region of interest" description="Disordered" evidence="1">
    <location>
        <begin position="165"/>
        <end position="207"/>
    </location>
</feature>
<dbReference type="PANTHER" id="PTHR34883">
    <property type="entry name" value="SERINE-RICH PROTEIN, PUTATIVE-RELATED-RELATED"/>
    <property type="match status" value="1"/>
</dbReference>
<evidence type="ECO:0000313" key="5">
    <source>
        <dbReference type="Proteomes" id="UP001221757"/>
    </source>
</evidence>
<dbReference type="CDD" id="cd00920">
    <property type="entry name" value="Cupredoxin"/>
    <property type="match status" value="1"/>
</dbReference>
<comment type="caution">
    <text evidence="4">The sequence shown here is derived from an EMBL/GenBank/DDBJ whole genome shotgun (WGS) entry which is preliminary data.</text>
</comment>
<keyword evidence="2" id="KW-0472">Membrane</keyword>
<evidence type="ECO:0000256" key="3">
    <source>
        <dbReference type="SAM" id="SignalP"/>
    </source>
</evidence>
<feature type="signal peptide" evidence="3">
    <location>
        <begin position="1"/>
        <end position="20"/>
    </location>
</feature>
<dbReference type="Gene3D" id="2.60.40.420">
    <property type="entry name" value="Cupredoxins - blue copper proteins"/>
    <property type="match status" value="1"/>
</dbReference>
<name>A0AAD7G1B8_MYCRO</name>
<feature type="chain" id="PRO_5042149093" description="Extracellular serine-rich protein" evidence="3">
    <location>
        <begin position="21"/>
        <end position="392"/>
    </location>
</feature>
<dbReference type="InterPro" id="IPR008972">
    <property type="entry name" value="Cupredoxin"/>
</dbReference>
<feature type="compositionally biased region" description="Basic and acidic residues" evidence="1">
    <location>
        <begin position="362"/>
        <end position="375"/>
    </location>
</feature>
<reference evidence="4" key="1">
    <citation type="submission" date="2023-03" db="EMBL/GenBank/DDBJ databases">
        <title>Massive genome expansion in bonnet fungi (Mycena s.s.) driven by repeated elements and novel gene families across ecological guilds.</title>
        <authorList>
            <consortium name="Lawrence Berkeley National Laboratory"/>
            <person name="Harder C.B."/>
            <person name="Miyauchi S."/>
            <person name="Viragh M."/>
            <person name="Kuo A."/>
            <person name="Thoen E."/>
            <person name="Andreopoulos B."/>
            <person name="Lu D."/>
            <person name="Skrede I."/>
            <person name="Drula E."/>
            <person name="Henrissat B."/>
            <person name="Morin E."/>
            <person name="Kohler A."/>
            <person name="Barry K."/>
            <person name="LaButti K."/>
            <person name="Morin E."/>
            <person name="Salamov A."/>
            <person name="Lipzen A."/>
            <person name="Mereny Z."/>
            <person name="Hegedus B."/>
            <person name="Baldrian P."/>
            <person name="Stursova M."/>
            <person name="Weitz H."/>
            <person name="Taylor A."/>
            <person name="Grigoriev I.V."/>
            <person name="Nagy L.G."/>
            <person name="Martin F."/>
            <person name="Kauserud H."/>
        </authorList>
    </citation>
    <scope>NUCLEOTIDE SEQUENCE</scope>
    <source>
        <strain evidence="4">CBHHK067</strain>
    </source>
</reference>
<gene>
    <name evidence="4" type="ORF">B0H17DRAFT_1103221</name>
</gene>
<dbReference type="InterPro" id="IPR052953">
    <property type="entry name" value="Ser-rich/MCO-related"/>
</dbReference>
<dbReference type="SUPFAM" id="SSF49503">
    <property type="entry name" value="Cupredoxins"/>
    <property type="match status" value="1"/>
</dbReference>
<feature type="region of interest" description="Disordered" evidence="1">
    <location>
        <begin position="302"/>
        <end position="334"/>
    </location>
</feature>
<proteinExistence type="predicted"/>
<feature type="region of interest" description="Disordered" evidence="1">
    <location>
        <begin position="353"/>
        <end position="392"/>
    </location>
</feature>
<keyword evidence="3" id="KW-0732">Signal</keyword>
<evidence type="ECO:0000313" key="4">
    <source>
        <dbReference type="EMBL" id="KAJ7648462.1"/>
    </source>
</evidence>
<dbReference type="AlphaFoldDB" id="A0AAD7G1B8"/>
<organism evidence="4 5">
    <name type="scientific">Mycena rosella</name>
    <name type="common">Pink bonnet</name>
    <name type="synonym">Agaricus rosellus</name>
    <dbReference type="NCBI Taxonomy" id="1033263"/>
    <lineage>
        <taxon>Eukaryota</taxon>
        <taxon>Fungi</taxon>
        <taxon>Dikarya</taxon>
        <taxon>Basidiomycota</taxon>
        <taxon>Agaricomycotina</taxon>
        <taxon>Agaricomycetes</taxon>
        <taxon>Agaricomycetidae</taxon>
        <taxon>Agaricales</taxon>
        <taxon>Marasmiineae</taxon>
        <taxon>Mycenaceae</taxon>
        <taxon>Mycena</taxon>
    </lineage>
</organism>
<accession>A0AAD7G1B8</accession>
<sequence length="392" mass="41238">MLVAEGSALVLALLFPTVKGQTTHTVNVGVEGSFYSPPTISAGLNDTVTFVFGGDAHTVTQSTFASPCVRLAGGFDSGFAGRGANFSNPAPVWSLRVTNASEPIWFFCQASIPTSHCESGMVGVINPPSIPMYQQFVSAAKLVTVTPKPSPSFLASGQGAIATNSPMPTSAPLSSGSSLSFLASSTPTNTPTSSPDGLPTPTTQSSGTNRGLIAGCTVAGVVIVLVLIVLGMFHYRRWKAYRANVTPHPADINELKFHRVDKLPDAATSTVGTMTTSAHVFPAMAAPPTQERQYGDVEKKVIATPPTSPTRGGIRPLPRTPSQNQLQQQAEAPEEQHVDINALAMEVASVLLHTPPRPGSRQHLDSLRNNPRHESGSSNETNASAPPHYRPS</sequence>
<keyword evidence="2" id="KW-1133">Transmembrane helix</keyword>
<evidence type="ECO:0000256" key="1">
    <source>
        <dbReference type="SAM" id="MobiDB-lite"/>
    </source>
</evidence>
<feature type="transmembrane region" description="Helical" evidence="2">
    <location>
        <begin position="212"/>
        <end position="233"/>
    </location>
</feature>
<evidence type="ECO:0008006" key="6">
    <source>
        <dbReference type="Google" id="ProtNLM"/>
    </source>
</evidence>